<dbReference type="Proteomes" id="UP000095673">
    <property type="component" value="Unassembled WGS sequence"/>
</dbReference>
<accession>A0A173UYF4</accession>
<dbReference type="PANTHER" id="PTHR37299:SF1">
    <property type="entry name" value="STAGE 0 SPORULATION PROTEIN A HOMOLOG"/>
    <property type="match status" value="1"/>
</dbReference>
<reference evidence="6 7" key="1">
    <citation type="submission" date="2015-09" db="EMBL/GenBank/DDBJ databases">
        <authorList>
            <consortium name="Pathogen Informatics"/>
        </authorList>
    </citation>
    <scope>NUCLEOTIDE SEQUENCE [LARGE SCALE GENOMIC DNA]</scope>
    <source>
        <strain evidence="6 7">2789STDY5834968</strain>
    </source>
</reference>
<dbReference type="SMART" id="SM00850">
    <property type="entry name" value="LytTR"/>
    <property type="match status" value="1"/>
</dbReference>
<dbReference type="AlphaFoldDB" id="A0A173UYF4"/>
<sequence>MINIAICDDDLVFASKIEAMLLQISKKQMIKMNIEVFSDGSELWDDIAFGKNKYELLYLDIEMVRINGIEVARKIRENDADAILIYISAYDNYFIELFEVEPFRFIKKPVDDYIFEVYFNKAYERILKDETYFEYRFNKADYKIPINNISYFESSGRLINIIHIDGKDKFYGKLNYVEKQLGDSKIPFLRIHQSYLVNYRFICKISFSHVTLRDGTVLQISEDRQKKIREQYNNLLVGDFLDE</sequence>
<evidence type="ECO:0000313" key="6">
    <source>
        <dbReference type="EMBL" id="CUN19844.1"/>
    </source>
</evidence>
<dbReference type="PANTHER" id="PTHR37299">
    <property type="entry name" value="TRANSCRIPTIONAL REGULATOR-RELATED"/>
    <property type="match status" value="1"/>
</dbReference>
<dbReference type="InterPro" id="IPR007492">
    <property type="entry name" value="LytTR_DNA-bd_dom"/>
</dbReference>
<evidence type="ECO:0000256" key="3">
    <source>
        <dbReference type="PROSITE-ProRule" id="PRU00169"/>
    </source>
</evidence>
<dbReference type="PROSITE" id="PS50110">
    <property type="entry name" value="RESPONSE_REGULATORY"/>
    <property type="match status" value="1"/>
</dbReference>
<dbReference type="EMBL" id="CYXM01000012">
    <property type="protein sequence ID" value="CUN19844.1"/>
    <property type="molecule type" value="Genomic_DNA"/>
</dbReference>
<dbReference type="Gene3D" id="3.40.50.2300">
    <property type="match status" value="1"/>
</dbReference>
<protein>
    <recommendedName>
        <fullName evidence="1">Stage 0 sporulation protein A homolog</fullName>
    </recommendedName>
</protein>
<dbReference type="InterPro" id="IPR046947">
    <property type="entry name" value="LytR-like"/>
</dbReference>
<evidence type="ECO:0000256" key="2">
    <source>
        <dbReference type="ARBA" id="ARBA00024867"/>
    </source>
</evidence>
<dbReference type="SUPFAM" id="SSF52172">
    <property type="entry name" value="CheY-like"/>
    <property type="match status" value="1"/>
</dbReference>
<comment type="function">
    <text evidence="2">May play the central regulatory role in sporulation. It may be an element of the effector pathway responsible for the activation of sporulation genes in response to nutritional stress. Spo0A may act in concert with spo0H (a sigma factor) to control the expression of some genes that are critical to the sporulation process.</text>
</comment>
<dbReference type="OrthoDB" id="9802383at2"/>
<dbReference type="GO" id="GO:0000156">
    <property type="term" value="F:phosphorelay response regulator activity"/>
    <property type="evidence" value="ECO:0007669"/>
    <property type="project" value="InterPro"/>
</dbReference>
<dbReference type="RefSeq" id="WP_055238434.1">
    <property type="nucleotide sequence ID" value="NZ_CYXM01000012.1"/>
</dbReference>
<organism evidence="6 7">
    <name type="scientific">Agathobacter rectalis</name>
    <dbReference type="NCBI Taxonomy" id="39491"/>
    <lineage>
        <taxon>Bacteria</taxon>
        <taxon>Bacillati</taxon>
        <taxon>Bacillota</taxon>
        <taxon>Clostridia</taxon>
        <taxon>Lachnospirales</taxon>
        <taxon>Lachnospiraceae</taxon>
        <taxon>Agathobacter</taxon>
    </lineage>
</organism>
<dbReference type="Pfam" id="PF04397">
    <property type="entry name" value="LytTR"/>
    <property type="match status" value="1"/>
</dbReference>
<feature type="domain" description="Response regulatory" evidence="4">
    <location>
        <begin position="3"/>
        <end position="123"/>
    </location>
</feature>
<feature type="modified residue" description="4-aspartylphosphate" evidence="3">
    <location>
        <position position="60"/>
    </location>
</feature>
<feature type="domain" description="HTH LytTR-type" evidence="5">
    <location>
        <begin position="133"/>
        <end position="234"/>
    </location>
</feature>
<dbReference type="Pfam" id="PF00072">
    <property type="entry name" value="Response_reg"/>
    <property type="match status" value="1"/>
</dbReference>
<dbReference type="PROSITE" id="PS50930">
    <property type="entry name" value="HTH_LYTTR"/>
    <property type="match status" value="1"/>
</dbReference>
<gene>
    <name evidence="6" type="primary">yehT_7</name>
    <name evidence="6" type="ORF">ERS852580_02477</name>
</gene>
<dbReference type="InterPro" id="IPR001789">
    <property type="entry name" value="Sig_transdc_resp-reg_receiver"/>
</dbReference>
<evidence type="ECO:0000259" key="5">
    <source>
        <dbReference type="PROSITE" id="PS50930"/>
    </source>
</evidence>
<dbReference type="GO" id="GO:0003677">
    <property type="term" value="F:DNA binding"/>
    <property type="evidence" value="ECO:0007669"/>
    <property type="project" value="InterPro"/>
</dbReference>
<dbReference type="InterPro" id="IPR011006">
    <property type="entry name" value="CheY-like_superfamily"/>
</dbReference>
<keyword evidence="3" id="KW-0597">Phosphoprotein</keyword>
<dbReference type="SMART" id="SM00448">
    <property type="entry name" value="REC"/>
    <property type="match status" value="1"/>
</dbReference>
<proteinExistence type="predicted"/>
<evidence type="ECO:0000256" key="1">
    <source>
        <dbReference type="ARBA" id="ARBA00018672"/>
    </source>
</evidence>
<evidence type="ECO:0000313" key="7">
    <source>
        <dbReference type="Proteomes" id="UP000095673"/>
    </source>
</evidence>
<dbReference type="Gene3D" id="2.40.50.1020">
    <property type="entry name" value="LytTr DNA-binding domain"/>
    <property type="match status" value="1"/>
</dbReference>
<evidence type="ECO:0000259" key="4">
    <source>
        <dbReference type="PROSITE" id="PS50110"/>
    </source>
</evidence>
<name>A0A173UYF4_9FIRM</name>